<keyword evidence="6 11" id="KW-0378">Hydrolase</keyword>
<evidence type="ECO:0000256" key="8">
    <source>
        <dbReference type="ARBA" id="ARBA00022989"/>
    </source>
</evidence>
<feature type="transmembrane region" description="Helical" evidence="11">
    <location>
        <begin position="39"/>
        <end position="58"/>
    </location>
</feature>
<protein>
    <recommendedName>
        <fullName evidence="11">Zinc metalloprotease</fullName>
        <ecNumber evidence="11">3.4.24.-</ecNumber>
    </recommendedName>
</protein>
<keyword evidence="7 11" id="KW-0862">Zinc</keyword>
<dbReference type="RefSeq" id="WP_129027331.1">
    <property type="nucleotide sequence ID" value="NZ_SDHY01000005.1"/>
</dbReference>
<keyword evidence="11" id="KW-0479">Metal-binding</keyword>
<evidence type="ECO:0000256" key="2">
    <source>
        <dbReference type="ARBA" id="ARBA00004141"/>
    </source>
</evidence>
<dbReference type="GO" id="GO:0004222">
    <property type="term" value="F:metalloendopeptidase activity"/>
    <property type="evidence" value="ECO:0007669"/>
    <property type="project" value="InterPro"/>
</dbReference>
<dbReference type="NCBIfam" id="TIGR00054">
    <property type="entry name" value="RIP metalloprotease RseP"/>
    <property type="match status" value="1"/>
</dbReference>
<dbReference type="AlphaFoldDB" id="A0A4Q1BYC3"/>
<dbReference type="PANTHER" id="PTHR42837:SF2">
    <property type="entry name" value="MEMBRANE METALLOPROTEASE ARASP2, CHLOROPLASTIC-RELATED"/>
    <property type="match status" value="1"/>
</dbReference>
<keyword evidence="9 11" id="KW-0482">Metalloprotease</keyword>
<dbReference type="Pfam" id="PF17820">
    <property type="entry name" value="PDZ_6"/>
    <property type="match status" value="1"/>
</dbReference>
<evidence type="ECO:0000259" key="13">
    <source>
        <dbReference type="Pfam" id="PF17820"/>
    </source>
</evidence>
<accession>A0A4Q1BYC3</accession>
<dbReference type="InterPro" id="IPR008915">
    <property type="entry name" value="Peptidase_M50"/>
</dbReference>
<comment type="similarity">
    <text evidence="3 11">Belongs to the peptidase M50B family.</text>
</comment>
<organism evidence="14 15">
    <name type="scientific">Aquirufa rosea</name>
    <dbReference type="NCBI Taxonomy" id="2509241"/>
    <lineage>
        <taxon>Bacteria</taxon>
        <taxon>Pseudomonadati</taxon>
        <taxon>Bacteroidota</taxon>
        <taxon>Cytophagia</taxon>
        <taxon>Cytophagales</taxon>
        <taxon>Flectobacillaceae</taxon>
        <taxon>Aquirufa</taxon>
    </lineage>
</organism>
<evidence type="ECO:0000256" key="9">
    <source>
        <dbReference type="ARBA" id="ARBA00023049"/>
    </source>
</evidence>
<keyword evidence="15" id="KW-1185">Reference proteome</keyword>
<dbReference type="InterPro" id="IPR004387">
    <property type="entry name" value="Pept_M50_Zn"/>
</dbReference>
<sequence length="463" mass="51294">MEGLIMAGQLILGLSILVTLHEFGHFITAKWFKMRVDKFYLFFDFLFPIPSLLNFALFKKKVGDTEYGLGWFPLGGYVSIAGMIDETQDAATLAKEPEPWEFRAKPAWQRLIVMLGGVIVNVITGVIIFISLTYSNGNNFISKEELNKNGIVALDLGKQIGLKTGDKIIKVNGEDYKQLSDLRSSDVLLGDNSYYTVLRDGKELTIRIPSNFIGQLSDKRAAFIEPMTKFKVLDVTAPNPPSLLDKWMGKESEEMLPALAAGLKAGDYITAVNQTPINYYHEIREVLQKEAGKPIRLAILRQGKADTLDMVVAKTGQIGFQADILMKMSHEDYSFSQSVGIGTKRAFSVISDNIRGFKKIATGDVSASKALSGPIGIAQMFGGVWDWTRFWMLTGLLSMALAFFNVLPIPALDGGHAIFLIYEMITGKPASDKVMEKAQQIGMILLLALMAYTFGNDIFKAFF</sequence>
<dbReference type="InterPro" id="IPR041489">
    <property type="entry name" value="PDZ_6"/>
</dbReference>
<evidence type="ECO:0000256" key="7">
    <source>
        <dbReference type="ARBA" id="ARBA00022833"/>
    </source>
</evidence>
<dbReference type="GO" id="GO:0046872">
    <property type="term" value="F:metal ion binding"/>
    <property type="evidence" value="ECO:0007669"/>
    <property type="project" value="UniProtKB-KW"/>
</dbReference>
<dbReference type="Pfam" id="PF02163">
    <property type="entry name" value="Peptidase_M50"/>
    <property type="match status" value="1"/>
</dbReference>
<evidence type="ECO:0000256" key="6">
    <source>
        <dbReference type="ARBA" id="ARBA00022801"/>
    </source>
</evidence>
<dbReference type="GO" id="GO:0006508">
    <property type="term" value="P:proteolysis"/>
    <property type="evidence" value="ECO:0007669"/>
    <property type="project" value="UniProtKB-KW"/>
</dbReference>
<evidence type="ECO:0000256" key="1">
    <source>
        <dbReference type="ARBA" id="ARBA00001947"/>
    </source>
</evidence>
<dbReference type="CDD" id="cd06163">
    <property type="entry name" value="S2P-M50_PDZ_RseP-like"/>
    <property type="match status" value="1"/>
</dbReference>
<feature type="transmembrane region" description="Helical" evidence="11">
    <location>
        <begin position="6"/>
        <end position="27"/>
    </location>
</feature>
<gene>
    <name evidence="14" type="primary">rseP</name>
    <name evidence="14" type="ORF">ESB04_08565</name>
</gene>
<keyword evidence="5 11" id="KW-0812">Transmembrane</keyword>
<comment type="caution">
    <text evidence="14">The sequence shown here is derived from an EMBL/GenBank/DDBJ whole genome shotgun (WGS) entry which is preliminary data.</text>
</comment>
<dbReference type="InterPro" id="IPR036034">
    <property type="entry name" value="PDZ_sf"/>
</dbReference>
<dbReference type="PANTHER" id="PTHR42837">
    <property type="entry name" value="REGULATOR OF SIGMA-E PROTEASE RSEP"/>
    <property type="match status" value="1"/>
</dbReference>
<dbReference type="SUPFAM" id="SSF50156">
    <property type="entry name" value="PDZ domain-like"/>
    <property type="match status" value="2"/>
</dbReference>
<dbReference type="EMBL" id="SDHY01000005">
    <property type="protein sequence ID" value="RXK48092.1"/>
    <property type="molecule type" value="Genomic_DNA"/>
</dbReference>
<feature type="transmembrane region" description="Helical" evidence="11">
    <location>
        <begin position="390"/>
        <end position="412"/>
    </location>
</feature>
<keyword evidence="4 14" id="KW-0645">Protease</keyword>
<dbReference type="Proteomes" id="UP000289455">
    <property type="component" value="Unassembled WGS sequence"/>
</dbReference>
<dbReference type="GO" id="GO:0016020">
    <property type="term" value="C:membrane"/>
    <property type="evidence" value="ECO:0007669"/>
    <property type="project" value="UniProtKB-SubCell"/>
</dbReference>
<dbReference type="Gene3D" id="2.30.42.10">
    <property type="match status" value="2"/>
</dbReference>
<evidence type="ECO:0000256" key="10">
    <source>
        <dbReference type="ARBA" id="ARBA00023136"/>
    </source>
</evidence>
<feature type="transmembrane region" description="Helical" evidence="11">
    <location>
        <begin position="111"/>
        <end position="134"/>
    </location>
</feature>
<evidence type="ECO:0000256" key="11">
    <source>
        <dbReference type="RuleBase" id="RU362031"/>
    </source>
</evidence>
<comment type="subcellular location">
    <subcellularLocation>
        <location evidence="2">Membrane</location>
        <topology evidence="2">Multi-pass membrane protein</topology>
    </subcellularLocation>
</comment>
<comment type="cofactor">
    <cofactor evidence="1 11">
        <name>Zn(2+)</name>
        <dbReference type="ChEBI" id="CHEBI:29105"/>
    </cofactor>
</comment>
<evidence type="ECO:0000256" key="5">
    <source>
        <dbReference type="ARBA" id="ARBA00022692"/>
    </source>
</evidence>
<feature type="domain" description="PDZ" evidence="13">
    <location>
        <begin position="257"/>
        <end position="301"/>
    </location>
</feature>
<reference evidence="14 15" key="1">
    <citation type="submission" date="2019-01" db="EMBL/GenBank/DDBJ databases">
        <title>Cytophagaceae bacterium strain CAR-16.</title>
        <authorList>
            <person name="Chen W.-M."/>
        </authorList>
    </citation>
    <scope>NUCLEOTIDE SEQUENCE [LARGE SCALE GENOMIC DNA]</scope>
    <source>
        <strain evidence="14 15">CAR-16</strain>
    </source>
</reference>
<dbReference type="OrthoDB" id="9782003at2"/>
<keyword evidence="8 11" id="KW-1133">Transmembrane helix</keyword>
<evidence type="ECO:0000313" key="15">
    <source>
        <dbReference type="Proteomes" id="UP000289455"/>
    </source>
</evidence>
<feature type="transmembrane region" description="Helical" evidence="11">
    <location>
        <begin position="441"/>
        <end position="459"/>
    </location>
</feature>
<feature type="domain" description="Peptidase M50" evidence="12">
    <location>
        <begin position="10"/>
        <end position="449"/>
    </location>
</feature>
<evidence type="ECO:0000256" key="3">
    <source>
        <dbReference type="ARBA" id="ARBA00007931"/>
    </source>
</evidence>
<name>A0A4Q1BYC3_9BACT</name>
<keyword evidence="10 11" id="KW-0472">Membrane</keyword>
<evidence type="ECO:0000256" key="4">
    <source>
        <dbReference type="ARBA" id="ARBA00022670"/>
    </source>
</evidence>
<evidence type="ECO:0000313" key="14">
    <source>
        <dbReference type="EMBL" id="RXK48092.1"/>
    </source>
</evidence>
<proteinExistence type="inferred from homology"/>
<evidence type="ECO:0000259" key="12">
    <source>
        <dbReference type="Pfam" id="PF02163"/>
    </source>
</evidence>
<dbReference type="EC" id="3.4.24.-" evidence="11"/>